<name>A0A6M5Z133_9BACT</name>
<feature type="transmembrane region" description="Helical" evidence="2">
    <location>
        <begin position="95"/>
        <end position="120"/>
    </location>
</feature>
<sequence length="256" mass="27867">MNTACPTCGAVYNVAAKDIGRKLKCKKCSTALKVTEDGLELDGGTGASDPKPAPVPAAVEEDEEDEEDEAPRRKKTGKSYDRGPRPNPFAAINGALTAVGGIPTLLFGFGVFLVIVFTSFPIIGTAGTERANANVEKLTNELKVKKDALAPKNKKPSDWSDADRKAVQEGAEKLDEEYSKRIKEAALSAESTKIDNRRDVWYEMYGLMFGFLFVAFGCIGYLRTEQPLVLKIVAAVILCFMMMMMFMKFGGCSVPK</sequence>
<dbReference type="NCBIfam" id="TIGR02098">
    <property type="entry name" value="MJ0042_CXXC"/>
    <property type="match status" value="1"/>
</dbReference>
<dbReference type="RefSeq" id="WP_171473992.1">
    <property type="nucleotide sequence ID" value="NZ_CP053452.2"/>
</dbReference>
<keyword evidence="2" id="KW-0472">Membrane</keyword>
<keyword evidence="2" id="KW-0812">Transmembrane</keyword>
<reference evidence="4" key="1">
    <citation type="submission" date="2020-05" db="EMBL/GenBank/DDBJ databases">
        <title>Frigoriglobus tundricola gen. nov., sp. nov., a psychrotolerant cellulolytic planctomycete of the family Gemmataceae with two divergent copies of 16S rRNA gene.</title>
        <authorList>
            <person name="Kulichevskaya I.S."/>
            <person name="Ivanova A.A."/>
            <person name="Naumoff D.G."/>
            <person name="Beletsky A.V."/>
            <person name="Rijpstra W.I.C."/>
            <person name="Sinninghe Damste J.S."/>
            <person name="Mardanov A.V."/>
            <person name="Ravin N.V."/>
            <person name="Dedysh S.N."/>
        </authorList>
    </citation>
    <scope>NUCLEOTIDE SEQUENCE [LARGE SCALE GENOMIC DNA]</scope>
    <source>
        <strain evidence="4">PL17</strain>
    </source>
</reference>
<keyword evidence="4" id="KW-1185">Reference proteome</keyword>
<dbReference type="AlphaFoldDB" id="A0A6M5Z133"/>
<evidence type="ECO:0000256" key="1">
    <source>
        <dbReference type="SAM" id="MobiDB-lite"/>
    </source>
</evidence>
<proteinExistence type="predicted"/>
<gene>
    <name evidence="3" type="ORF">FTUN_6517</name>
</gene>
<dbReference type="InterPro" id="IPR011723">
    <property type="entry name" value="Znf/thioredoxin_put"/>
</dbReference>
<accession>A0A6M5Z133</accession>
<evidence type="ECO:0008006" key="5">
    <source>
        <dbReference type="Google" id="ProtNLM"/>
    </source>
</evidence>
<feature type="transmembrane region" description="Helical" evidence="2">
    <location>
        <begin position="228"/>
        <end position="247"/>
    </location>
</feature>
<dbReference type="EMBL" id="CP053452">
    <property type="protein sequence ID" value="QJW98922.1"/>
    <property type="molecule type" value="Genomic_DNA"/>
</dbReference>
<evidence type="ECO:0000256" key="2">
    <source>
        <dbReference type="SAM" id="Phobius"/>
    </source>
</evidence>
<dbReference type="Proteomes" id="UP000503447">
    <property type="component" value="Chromosome"/>
</dbReference>
<evidence type="ECO:0000313" key="4">
    <source>
        <dbReference type="Proteomes" id="UP000503447"/>
    </source>
</evidence>
<feature type="region of interest" description="Disordered" evidence="1">
    <location>
        <begin position="39"/>
        <end position="87"/>
    </location>
</feature>
<feature type="transmembrane region" description="Helical" evidence="2">
    <location>
        <begin position="200"/>
        <end position="222"/>
    </location>
</feature>
<organism evidence="3 4">
    <name type="scientific">Frigoriglobus tundricola</name>
    <dbReference type="NCBI Taxonomy" id="2774151"/>
    <lineage>
        <taxon>Bacteria</taxon>
        <taxon>Pseudomonadati</taxon>
        <taxon>Planctomycetota</taxon>
        <taxon>Planctomycetia</taxon>
        <taxon>Gemmatales</taxon>
        <taxon>Gemmataceae</taxon>
        <taxon>Frigoriglobus</taxon>
    </lineage>
</organism>
<keyword evidence="2" id="KW-1133">Transmembrane helix</keyword>
<evidence type="ECO:0000313" key="3">
    <source>
        <dbReference type="EMBL" id="QJW98922.1"/>
    </source>
</evidence>
<protein>
    <recommendedName>
        <fullName evidence="5">Zinc finger/thioredoxin putative domain-containing protein</fullName>
    </recommendedName>
</protein>
<dbReference type="KEGG" id="ftj:FTUN_6517"/>
<feature type="compositionally biased region" description="Acidic residues" evidence="1">
    <location>
        <begin position="59"/>
        <end position="69"/>
    </location>
</feature>